<sequence length="94" mass="10518">MSEMSTTRGERPTVDPDHLTLGAVIHHQQEPGHARVGLFFVATHWEGEPFNAEPDEANKLVWEDPHLLPTTTIPYPASGVRAWLDGVRFAPHGW</sequence>
<name>J7L0U1_NOCAA</name>
<evidence type="ECO:0000313" key="1">
    <source>
        <dbReference type="EMBL" id="AFR07268.1"/>
    </source>
</evidence>
<accession>J7L0U1</accession>
<gene>
    <name evidence="1" type="ordered locus">B005_0558</name>
</gene>
<dbReference type="eggNOG" id="COG1051">
    <property type="taxonomic scope" value="Bacteria"/>
</dbReference>
<dbReference type="AlphaFoldDB" id="J7L0U1"/>
<dbReference type="PATRIC" id="fig|1205910.3.peg.523"/>
<dbReference type="Proteomes" id="UP000003779">
    <property type="component" value="Chromosome"/>
</dbReference>
<reference evidence="1 2" key="1">
    <citation type="journal article" date="2012" name="J. Bacteriol.">
        <title>Whole-Genome Sequence of Nocardiopsis alba Strain ATCC BAA-2165, Associated with Honeybees.</title>
        <authorList>
            <person name="Qiao J."/>
            <person name="Chen L."/>
            <person name="Li Y."/>
            <person name="Wang J."/>
            <person name="Zhang W."/>
            <person name="Chen S."/>
        </authorList>
    </citation>
    <scope>NUCLEOTIDE SEQUENCE [LARGE SCALE GENOMIC DNA]</scope>
    <source>
        <strain evidence="2">ATCC BAA-2165 / BE74</strain>
    </source>
</reference>
<dbReference type="HOGENOM" id="CLU_037162_9_3_11"/>
<reference evidence="2" key="2">
    <citation type="submission" date="2012-08" db="EMBL/GenBank/DDBJ databases">
        <title>Whole-genome sequence of Nocardiopsis alba strain ATCC BAA-2165 associated with honeybees.</title>
        <authorList>
            <person name="Qiao J."/>
            <person name="Chen L."/>
            <person name="Li Y."/>
            <person name="Wang J."/>
            <person name="Zhang W."/>
            <person name="Chen S."/>
        </authorList>
    </citation>
    <scope>NUCLEOTIDE SEQUENCE [LARGE SCALE GENOMIC DNA]</scope>
    <source>
        <strain evidence="2">ATCC BAA-2165 / BE74</strain>
    </source>
</reference>
<dbReference type="EMBL" id="CP003788">
    <property type="protein sequence ID" value="AFR07268.1"/>
    <property type="molecule type" value="Genomic_DNA"/>
</dbReference>
<protein>
    <submittedName>
        <fullName evidence="1">MutT-family domain protein</fullName>
    </submittedName>
</protein>
<organism evidence="1 2">
    <name type="scientific">Nocardiopsis alba (strain ATCC BAA-2165 / BE74)</name>
    <dbReference type="NCBI Taxonomy" id="1205910"/>
    <lineage>
        <taxon>Bacteria</taxon>
        <taxon>Bacillati</taxon>
        <taxon>Actinomycetota</taxon>
        <taxon>Actinomycetes</taxon>
        <taxon>Streptosporangiales</taxon>
        <taxon>Nocardiopsidaceae</taxon>
        <taxon>Nocardiopsis</taxon>
    </lineage>
</organism>
<dbReference type="KEGG" id="nal:B005_0558"/>
<evidence type="ECO:0000313" key="2">
    <source>
        <dbReference type="Proteomes" id="UP000003779"/>
    </source>
</evidence>
<proteinExistence type="predicted"/>
<dbReference type="STRING" id="1205910.B005_0558"/>